<protein>
    <submittedName>
        <fullName evidence="1">Uncharacterized protein</fullName>
    </submittedName>
</protein>
<keyword evidence="2" id="KW-1185">Reference proteome</keyword>
<proteinExistence type="predicted"/>
<sequence>MAVFPGVDGDGVVRLGGMAFVEGAEEGGGPGLVDVFDEDAVGVAVGGLGADAEGAGAAELEAGLNMMRQGMPRSWRETSSAR</sequence>
<name>A0ABY7M7I9_9CHLR</name>
<evidence type="ECO:0000313" key="2">
    <source>
        <dbReference type="Proteomes" id="UP001212803"/>
    </source>
</evidence>
<evidence type="ECO:0000313" key="1">
    <source>
        <dbReference type="EMBL" id="WBL36501.1"/>
    </source>
</evidence>
<gene>
    <name evidence="1" type="ORF">O0235_02770</name>
</gene>
<organism evidence="1 2">
    <name type="scientific">Tepidiforma flava</name>
    <dbReference type="NCBI Taxonomy" id="3004094"/>
    <lineage>
        <taxon>Bacteria</taxon>
        <taxon>Bacillati</taxon>
        <taxon>Chloroflexota</taxon>
        <taxon>Tepidiformia</taxon>
        <taxon>Tepidiformales</taxon>
        <taxon>Tepidiformaceae</taxon>
        <taxon>Tepidiforma</taxon>
    </lineage>
</organism>
<dbReference type="Proteomes" id="UP001212803">
    <property type="component" value="Chromosome"/>
</dbReference>
<reference evidence="1 2" key="1">
    <citation type="journal article" date="2023" name="ISME J.">
        <title>Thermophilic Dehalococcoidia with unusual traits shed light on an unexpected past.</title>
        <authorList>
            <person name="Palmer M."/>
            <person name="Covington J.K."/>
            <person name="Zhou E.M."/>
            <person name="Thomas S.C."/>
            <person name="Habib N."/>
            <person name="Seymour C.O."/>
            <person name="Lai D."/>
            <person name="Johnston J."/>
            <person name="Hashimi A."/>
            <person name="Jiao J.Y."/>
            <person name="Muok A.R."/>
            <person name="Liu L."/>
            <person name="Xian W.D."/>
            <person name="Zhi X.Y."/>
            <person name="Li M.M."/>
            <person name="Silva L.P."/>
            <person name="Bowen B.P."/>
            <person name="Louie K."/>
            <person name="Briegel A."/>
            <person name="Pett-Ridge J."/>
            <person name="Weber P.K."/>
            <person name="Tocheva E.I."/>
            <person name="Woyke T."/>
            <person name="Northen T.R."/>
            <person name="Mayali X."/>
            <person name="Li W.J."/>
            <person name="Hedlund B.P."/>
        </authorList>
    </citation>
    <scope>NUCLEOTIDE SEQUENCE [LARGE SCALE GENOMIC DNA]</scope>
    <source>
        <strain evidence="1 2">YIM 72310</strain>
    </source>
</reference>
<accession>A0ABY7M7I9</accession>
<dbReference type="EMBL" id="CP115149">
    <property type="protein sequence ID" value="WBL36501.1"/>
    <property type="molecule type" value="Genomic_DNA"/>
</dbReference>